<feature type="non-terminal residue" evidence="2">
    <location>
        <position position="1"/>
    </location>
</feature>
<dbReference type="AlphaFoldDB" id="A0A8T0UJM5"/>
<name>A0A8T0UJM5_PANVG</name>
<sequence length="100" mass="10543">HTARGGARGQRQATSRASQARSGQCCQDASAQSPSRRQGGSLLHRRHLQGDARQGCPAGPDTGVCTYEGGSRLLRHSTASYSAQDHLKQAALPGPCVRHP</sequence>
<accession>A0A8T0UJM5</accession>
<protein>
    <submittedName>
        <fullName evidence="2">Uncharacterized protein</fullName>
    </submittedName>
</protein>
<dbReference type="Proteomes" id="UP000823388">
    <property type="component" value="Chromosome 3N"/>
</dbReference>
<keyword evidence="3" id="KW-1185">Reference proteome</keyword>
<comment type="caution">
    <text evidence="2">The sequence shown here is derived from an EMBL/GenBank/DDBJ whole genome shotgun (WGS) entry which is preliminary data.</text>
</comment>
<feature type="region of interest" description="Disordered" evidence="1">
    <location>
        <begin position="1"/>
        <end position="61"/>
    </location>
</feature>
<proteinExistence type="predicted"/>
<evidence type="ECO:0000313" key="3">
    <source>
        <dbReference type="Proteomes" id="UP000823388"/>
    </source>
</evidence>
<reference evidence="2" key="1">
    <citation type="submission" date="2020-05" db="EMBL/GenBank/DDBJ databases">
        <title>WGS assembly of Panicum virgatum.</title>
        <authorList>
            <person name="Lovell J.T."/>
            <person name="Jenkins J."/>
            <person name="Shu S."/>
            <person name="Juenger T.E."/>
            <person name="Schmutz J."/>
        </authorList>
    </citation>
    <scope>NUCLEOTIDE SEQUENCE</scope>
    <source>
        <strain evidence="2">AP13</strain>
    </source>
</reference>
<evidence type="ECO:0000313" key="2">
    <source>
        <dbReference type="EMBL" id="KAG2622185.1"/>
    </source>
</evidence>
<dbReference type="EMBL" id="CM029042">
    <property type="protein sequence ID" value="KAG2622185.1"/>
    <property type="molecule type" value="Genomic_DNA"/>
</dbReference>
<feature type="compositionally biased region" description="Polar residues" evidence="1">
    <location>
        <begin position="11"/>
        <end position="38"/>
    </location>
</feature>
<gene>
    <name evidence="2" type="ORF">PVAP13_3NG277941</name>
</gene>
<evidence type="ECO:0000256" key="1">
    <source>
        <dbReference type="SAM" id="MobiDB-lite"/>
    </source>
</evidence>
<organism evidence="2 3">
    <name type="scientific">Panicum virgatum</name>
    <name type="common">Blackwell switchgrass</name>
    <dbReference type="NCBI Taxonomy" id="38727"/>
    <lineage>
        <taxon>Eukaryota</taxon>
        <taxon>Viridiplantae</taxon>
        <taxon>Streptophyta</taxon>
        <taxon>Embryophyta</taxon>
        <taxon>Tracheophyta</taxon>
        <taxon>Spermatophyta</taxon>
        <taxon>Magnoliopsida</taxon>
        <taxon>Liliopsida</taxon>
        <taxon>Poales</taxon>
        <taxon>Poaceae</taxon>
        <taxon>PACMAD clade</taxon>
        <taxon>Panicoideae</taxon>
        <taxon>Panicodae</taxon>
        <taxon>Paniceae</taxon>
        <taxon>Panicinae</taxon>
        <taxon>Panicum</taxon>
        <taxon>Panicum sect. Hiantes</taxon>
    </lineage>
</organism>